<keyword evidence="6" id="KW-1185">Reference proteome</keyword>
<feature type="region of interest" description="Disordered" evidence="3">
    <location>
        <begin position="96"/>
        <end position="126"/>
    </location>
</feature>
<feature type="region of interest" description="Disordered" evidence="3">
    <location>
        <begin position="624"/>
        <end position="655"/>
    </location>
</feature>
<evidence type="ECO:0000256" key="1">
    <source>
        <dbReference type="ARBA" id="ARBA00022664"/>
    </source>
</evidence>
<feature type="compositionally biased region" description="Basic and acidic residues" evidence="3">
    <location>
        <begin position="68"/>
        <end position="79"/>
    </location>
</feature>
<feature type="compositionally biased region" description="Polar residues" evidence="3">
    <location>
        <begin position="1"/>
        <end position="19"/>
    </location>
</feature>
<proteinExistence type="predicted"/>
<gene>
    <name evidence="5" type="ORF">PISMIDRAFT_18315</name>
</gene>
<reference evidence="5 6" key="1">
    <citation type="submission" date="2014-04" db="EMBL/GenBank/DDBJ databases">
        <authorList>
            <consortium name="DOE Joint Genome Institute"/>
            <person name="Kuo A."/>
            <person name="Kohler A."/>
            <person name="Costa M.D."/>
            <person name="Nagy L.G."/>
            <person name="Floudas D."/>
            <person name="Copeland A."/>
            <person name="Barry K.W."/>
            <person name="Cichocki N."/>
            <person name="Veneault-Fourrey C."/>
            <person name="LaButti K."/>
            <person name="Lindquist E.A."/>
            <person name="Lipzen A."/>
            <person name="Lundell T."/>
            <person name="Morin E."/>
            <person name="Murat C."/>
            <person name="Sun H."/>
            <person name="Tunlid A."/>
            <person name="Henrissat B."/>
            <person name="Grigoriev I.V."/>
            <person name="Hibbett D.S."/>
            <person name="Martin F."/>
            <person name="Nordberg H.P."/>
            <person name="Cantor M.N."/>
            <person name="Hua S.X."/>
        </authorList>
    </citation>
    <scope>NUCLEOTIDE SEQUENCE [LARGE SCALE GENOMIC DNA]</scope>
    <source>
        <strain evidence="5 6">441</strain>
    </source>
</reference>
<dbReference type="Gene3D" id="4.10.60.10">
    <property type="entry name" value="Zinc finger, CCHC-type"/>
    <property type="match status" value="1"/>
</dbReference>
<feature type="compositionally biased region" description="Basic and acidic residues" evidence="3">
    <location>
        <begin position="96"/>
        <end position="112"/>
    </location>
</feature>
<keyword evidence="2" id="KW-0479">Metal-binding</keyword>
<feature type="region of interest" description="Disordered" evidence="3">
    <location>
        <begin position="1"/>
        <end position="79"/>
    </location>
</feature>
<dbReference type="GO" id="GO:0006397">
    <property type="term" value="P:mRNA processing"/>
    <property type="evidence" value="ECO:0007669"/>
    <property type="project" value="UniProtKB-KW"/>
</dbReference>
<feature type="compositionally biased region" description="Basic and acidic residues" evidence="3">
    <location>
        <begin position="1070"/>
        <end position="1081"/>
    </location>
</feature>
<dbReference type="PROSITE" id="PS50158">
    <property type="entry name" value="ZF_CCHC"/>
    <property type="match status" value="1"/>
</dbReference>
<dbReference type="CDD" id="cd00303">
    <property type="entry name" value="retropepsin_like"/>
    <property type="match status" value="1"/>
</dbReference>
<dbReference type="Gene3D" id="2.40.70.10">
    <property type="entry name" value="Acid Proteases"/>
    <property type="match status" value="1"/>
</dbReference>
<evidence type="ECO:0000313" key="6">
    <source>
        <dbReference type="Proteomes" id="UP000054018"/>
    </source>
</evidence>
<dbReference type="HOGENOM" id="CLU_294425_0_0_1"/>
<evidence type="ECO:0000313" key="5">
    <source>
        <dbReference type="EMBL" id="KIK12981.1"/>
    </source>
</evidence>
<dbReference type="InterPro" id="IPR036875">
    <property type="entry name" value="Znf_CCHC_sf"/>
</dbReference>
<sequence>MAPKSNKGSTLQKKNSRSASKPLEPDKDREDLYGDDPPPSERTDGYQQARSSETIAKLYNLMDMPDIESAHDGTGEEGRAPACAIQREVHYEDEPARYACRHKDTPRGENPRGVETVRYQPANDWPDCDILPHMGRGLKQEETYIWGTGTGHPGNDPGDDPDNDPDNDPDEDHRQRNNRDNCDDDRRRRGPPAPPRQNQRDDEEEERDRRYRGRSQGIHSHRGLTPGMSGYTESLLEKYRQRIYEAVGRHTAPAGPEVKAIKIAQPKYYKGQDDIDAFDEWVNQTLHWLKIYKVTGPGCDADRITYAGTCLEGMAVQWFNQEVDGPDCTIRDWTFEDFYSPAKGVLAFYNDLKHRASRMVQPPDEYSMKRKFVNGLPLPIAEGVLKSRGVSAEHTPMDQILIEVQRMESALKLINNHTRAQQSKQAGTCPANLDNRFGNRQYTDGDYRYTQKGNVLYRKALDNARFQRGELSKPQGRHVTGASHERRSTPVGQSLRKDSGLPRQNIKCYRCRKEGHYTNECNQKDTTSKDSKTGKARLFATKVIEDDNADTTPETQEAEAPSHSEEDQELHSGEEADADDEVIDIYGEYYDSDDDGEPITYLGSMDAHDFDDDDEQVNYTRMDVEESTVEGDPTEEDEPDDEEASSGENETEEVMANPWGVVNAIENEAMPPRADDHTWHYSERFGLTHVDDCQTCQIHRAHIIRDELAEVPSLIAAQAVPHQLRRRSYDKGWDVREEAAGEALAPHVGYVLSEMNTAENIINLALEHLGGAMDGSWPTVSVDGMHQTLLSLGRLVVRTRQAIHPRENDASMSALPSSRQTRTARTDIDRMGELLQGIWGAMTHNERRMQQALQESDHLRGDLRRLADRLLRARESLSGEPCSYVDVETPAIPDRMATSSDETRRLMALRPTEETTRAFRYGMHTNSTITPRPTVPPQAHACVIVKAQVNGCKALTMIDTGSTTNFMSPAFATVAKLPTFTLASQLTLQLGCVGSRSKITHSSQTKLHLGAFTCDAYFDVANIDRYDCILGIPFLRSHSMRLKFDTNTIEVGGISVPAHTELDLSSSVENRTRERGRRRDAPSSTPKST</sequence>
<reference evidence="6" key="2">
    <citation type="submission" date="2015-01" db="EMBL/GenBank/DDBJ databases">
        <title>Evolutionary Origins and Diversification of the Mycorrhizal Mutualists.</title>
        <authorList>
            <consortium name="DOE Joint Genome Institute"/>
            <consortium name="Mycorrhizal Genomics Consortium"/>
            <person name="Kohler A."/>
            <person name="Kuo A."/>
            <person name="Nagy L.G."/>
            <person name="Floudas D."/>
            <person name="Copeland A."/>
            <person name="Barry K.W."/>
            <person name="Cichocki N."/>
            <person name="Veneault-Fourrey C."/>
            <person name="LaButti K."/>
            <person name="Lindquist E.A."/>
            <person name="Lipzen A."/>
            <person name="Lundell T."/>
            <person name="Morin E."/>
            <person name="Murat C."/>
            <person name="Riley R."/>
            <person name="Ohm R."/>
            <person name="Sun H."/>
            <person name="Tunlid A."/>
            <person name="Henrissat B."/>
            <person name="Grigoriev I.V."/>
            <person name="Hibbett D.S."/>
            <person name="Martin F."/>
        </authorList>
    </citation>
    <scope>NUCLEOTIDE SEQUENCE [LARGE SCALE GENOMIC DNA]</scope>
    <source>
        <strain evidence="6">441</strain>
    </source>
</reference>
<feature type="compositionally biased region" description="Basic and acidic residues" evidence="3">
    <location>
        <begin position="23"/>
        <end position="32"/>
    </location>
</feature>
<protein>
    <submittedName>
        <fullName evidence="5">Unplaced genomic scaffold scaffold_346, whole genome shotgun sequence</fullName>
    </submittedName>
</protein>
<evidence type="ECO:0000256" key="3">
    <source>
        <dbReference type="SAM" id="MobiDB-lite"/>
    </source>
</evidence>
<evidence type="ECO:0000256" key="2">
    <source>
        <dbReference type="PROSITE-ProRule" id="PRU00047"/>
    </source>
</evidence>
<dbReference type="GO" id="GO:0003676">
    <property type="term" value="F:nucleic acid binding"/>
    <property type="evidence" value="ECO:0007669"/>
    <property type="project" value="InterPro"/>
</dbReference>
<accession>A0A0C9Y7W2</accession>
<feature type="region of interest" description="Disordered" evidence="3">
    <location>
        <begin position="1063"/>
        <end position="1089"/>
    </location>
</feature>
<dbReference type="GO" id="GO:0008270">
    <property type="term" value="F:zinc ion binding"/>
    <property type="evidence" value="ECO:0007669"/>
    <property type="project" value="UniProtKB-KW"/>
</dbReference>
<dbReference type="STRING" id="765257.A0A0C9Y7W2"/>
<feature type="compositionally biased region" description="Acidic residues" evidence="3">
    <location>
        <begin position="625"/>
        <end position="653"/>
    </location>
</feature>
<feature type="compositionally biased region" description="Basic and acidic residues" evidence="3">
    <location>
        <begin position="560"/>
        <end position="574"/>
    </location>
</feature>
<feature type="region of interest" description="Disordered" evidence="3">
    <location>
        <begin position="145"/>
        <end position="230"/>
    </location>
</feature>
<dbReference type="AlphaFoldDB" id="A0A0C9Y7W2"/>
<feature type="region of interest" description="Disordered" evidence="3">
    <location>
        <begin position="467"/>
        <end position="499"/>
    </location>
</feature>
<dbReference type="Proteomes" id="UP000054018">
    <property type="component" value="Unassembled WGS sequence"/>
</dbReference>
<feature type="region of interest" description="Disordered" evidence="3">
    <location>
        <begin position="541"/>
        <end position="581"/>
    </location>
</feature>
<keyword evidence="2" id="KW-0863">Zinc-finger</keyword>
<feature type="compositionally biased region" description="Acidic residues" evidence="3">
    <location>
        <begin position="157"/>
        <end position="170"/>
    </location>
</feature>
<organism evidence="5 6">
    <name type="scientific">Pisolithus microcarpus 441</name>
    <dbReference type="NCBI Taxonomy" id="765257"/>
    <lineage>
        <taxon>Eukaryota</taxon>
        <taxon>Fungi</taxon>
        <taxon>Dikarya</taxon>
        <taxon>Basidiomycota</taxon>
        <taxon>Agaricomycotina</taxon>
        <taxon>Agaricomycetes</taxon>
        <taxon>Agaricomycetidae</taxon>
        <taxon>Boletales</taxon>
        <taxon>Sclerodermatineae</taxon>
        <taxon>Pisolithaceae</taxon>
        <taxon>Pisolithus</taxon>
    </lineage>
</organism>
<name>A0A0C9Y7W2_9AGAM</name>
<dbReference type="Pfam" id="PF13650">
    <property type="entry name" value="Asp_protease_2"/>
    <property type="match status" value="1"/>
</dbReference>
<dbReference type="SUPFAM" id="SSF50630">
    <property type="entry name" value="Acid proteases"/>
    <property type="match status" value="1"/>
</dbReference>
<evidence type="ECO:0000259" key="4">
    <source>
        <dbReference type="PROSITE" id="PS50158"/>
    </source>
</evidence>
<feature type="compositionally biased region" description="Polar residues" evidence="3">
    <location>
        <begin position="45"/>
        <end position="54"/>
    </location>
</feature>
<dbReference type="InterPro" id="IPR001878">
    <property type="entry name" value="Znf_CCHC"/>
</dbReference>
<feature type="domain" description="CCHC-type" evidence="4">
    <location>
        <begin position="507"/>
        <end position="523"/>
    </location>
</feature>
<dbReference type="SUPFAM" id="SSF57756">
    <property type="entry name" value="Retrovirus zinc finger-like domains"/>
    <property type="match status" value="1"/>
</dbReference>
<keyword evidence="1" id="KW-0507">mRNA processing</keyword>
<dbReference type="InterPro" id="IPR021109">
    <property type="entry name" value="Peptidase_aspartic_dom_sf"/>
</dbReference>
<keyword evidence="2" id="KW-0862">Zinc</keyword>
<dbReference type="EMBL" id="KN834030">
    <property type="protein sequence ID" value="KIK12981.1"/>
    <property type="molecule type" value="Genomic_DNA"/>
</dbReference>
<feature type="compositionally biased region" description="Basic and acidic residues" evidence="3">
    <location>
        <begin position="171"/>
        <end position="187"/>
    </location>
</feature>